<evidence type="ECO:0000313" key="2">
    <source>
        <dbReference type="EMBL" id="CRK23273.1"/>
    </source>
</evidence>
<evidence type="ECO:0000259" key="1">
    <source>
        <dbReference type="PROSITE" id="PS50011"/>
    </source>
</evidence>
<gene>
    <name evidence="2" type="ORF">BN1723_003028</name>
</gene>
<organism evidence="2 3">
    <name type="scientific">Verticillium longisporum</name>
    <name type="common">Verticillium dahliae var. longisporum</name>
    <dbReference type="NCBI Taxonomy" id="100787"/>
    <lineage>
        <taxon>Eukaryota</taxon>
        <taxon>Fungi</taxon>
        <taxon>Dikarya</taxon>
        <taxon>Ascomycota</taxon>
        <taxon>Pezizomycotina</taxon>
        <taxon>Sordariomycetes</taxon>
        <taxon>Hypocreomycetidae</taxon>
        <taxon>Glomerellales</taxon>
        <taxon>Plectosphaerellaceae</taxon>
        <taxon>Verticillium</taxon>
    </lineage>
</organism>
<dbReference type="InterPro" id="IPR000719">
    <property type="entry name" value="Prot_kinase_dom"/>
</dbReference>
<evidence type="ECO:0000313" key="3">
    <source>
        <dbReference type="Proteomes" id="UP000045706"/>
    </source>
</evidence>
<dbReference type="Proteomes" id="UP000045706">
    <property type="component" value="Unassembled WGS sequence"/>
</dbReference>
<name>A0A0G4LMS2_VERLO</name>
<dbReference type="GO" id="GO:0005737">
    <property type="term" value="C:cytoplasm"/>
    <property type="evidence" value="ECO:0007669"/>
    <property type="project" value="TreeGrafter"/>
</dbReference>
<dbReference type="PROSITE" id="PS50011">
    <property type="entry name" value="PROTEIN_KINASE_DOM"/>
    <property type="match status" value="1"/>
</dbReference>
<dbReference type="EMBL" id="CVQI01014446">
    <property type="protein sequence ID" value="CRK23273.1"/>
    <property type="molecule type" value="Genomic_DNA"/>
</dbReference>
<reference evidence="3" key="1">
    <citation type="submission" date="2015-05" db="EMBL/GenBank/DDBJ databases">
        <authorList>
            <person name="Fogelqvist Johan"/>
        </authorList>
    </citation>
    <scope>NUCLEOTIDE SEQUENCE [LARGE SCALE GENOMIC DNA]</scope>
</reference>
<dbReference type="InterPro" id="IPR011009">
    <property type="entry name" value="Kinase-like_dom_sf"/>
</dbReference>
<dbReference type="InterPro" id="IPR050167">
    <property type="entry name" value="Ser_Thr_protein_kinase"/>
</dbReference>
<proteinExistence type="predicted"/>
<dbReference type="Gene3D" id="1.10.510.10">
    <property type="entry name" value="Transferase(Phosphotransferase) domain 1"/>
    <property type="match status" value="1"/>
</dbReference>
<dbReference type="GO" id="GO:0004672">
    <property type="term" value="F:protein kinase activity"/>
    <property type="evidence" value="ECO:0007669"/>
    <property type="project" value="InterPro"/>
</dbReference>
<feature type="domain" description="Protein kinase" evidence="1">
    <location>
        <begin position="28"/>
        <end position="260"/>
    </location>
</feature>
<sequence>MASDQSLRIYESSEAFVEKDGDWVFHSTKVIIEQGGQYFSASIPKRRPQLAATTDLDRLCKTVIPPEDIWPLYEPGISILTGSPTAEQFCKRPSLIHYGDTEASLHPGRELLKEAKVCEILKQQPHPNVAAYFGCIVEGGRIKGLVFQKYAMTLSQRLRIPKPLDGTRCIRDIEEGLRHLHSLGLIHNDLNPSNIMVDDNDGVVITDFDSCEHEGMELGPKTCTPGWELTSKLAVPDNDYSNLSRLRNLVVDCPLSVVCS</sequence>
<dbReference type="GO" id="GO:0005524">
    <property type="term" value="F:ATP binding"/>
    <property type="evidence" value="ECO:0007669"/>
    <property type="project" value="InterPro"/>
</dbReference>
<dbReference type="Pfam" id="PF00069">
    <property type="entry name" value="Pkinase"/>
    <property type="match status" value="1"/>
</dbReference>
<dbReference type="SUPFAM" id="SSF56112">
    <property type="entry name" value="Protein kinase-like (PK-like)"/>
    <property type="match status" value="1"/>
</dbReference>
<protein>
    <recommendedName>
        <fullName evidence="1">Protein kinase domain-containing protein</fullName>
    </recommendedName>
</protein>
<dbReference type="SMR" id="A0A0G4LMS2"/>
<accession>A0A0G4LMS2</accession>
<dbReference type="PANTHER" id="PTHR23257">
    <property type="entry name" value="SERINE-THREONINE PROTEIN KINASE"/>
    <property type="match status" value="1"/>
</dbReference>
<dbReference type="AlphaFoldDB" id="A0A0G4LMS2"/>
<dbReference type="GO" id="GO:0007165">
    <property type="term" value="P:signal transduction"/>
    <property type="evidence" value="ECO:0007669"/>
    <property type="project" value="TreeGrafter"/>
</dbReference>